<dbReference type="STRING" id="824.CGRAC_1149"/>
<organism evidence="3 4">
    <name type="scientific">Campylobacter gracilis RM3268</name>
    <dbReference type="NCBI Taxonomy" id="553220"/>
    <lineage>
        <taxon>Bacteria</taxon>
        <taxon>Pseudomonadati</taxon>
        <taxon>Campylobacterota</taxon>
        <taxon>Epsilonproteobacteria</taxon>
        <taxon>Campylobacterales</taxon>
        <taxon>Campylobacteraceae</taxon>
        <taxon>Campylobacter</taxon>
    </lineage>
</organism>
<keyword evidence="1" id="KW-1133">Transmembrane helix</keyword>
<feature type="transmembrane region" description="Helical" evidence="1">
    <location>
        <begin position="12"/>
        <end position="32"/>
    </location>
</feature>
<keyword evidence="1" id="KW-0472">Membrane</keyword>
<evidence type="ECO:0000256" key="1">
    <source>
        <dbReference type="SAM" id="Phobius"/>
    </source>
</evidence>
<comment type="caution">
    <text evidence="3">The sequence shown here is derived from an EMBL/GenBank/DDBJ whole genome shotgun (WGS) entry which is preliminary data.</text>
</comment>
<keyword evidence="1" id="KW-0812">Transmembrane</keyword>
<dbReference type="eggNOG" id="COG0614">
    <property type="taxonomic scope" value="Bacteria"/>
</dbReference>
<sequence>MQKHLKFPRQNGIYIKIYLDFMPIGYNFAILTSHILRNFQGEKMLKLHSILLGAALCASLAFADRTITDQLGRKVTIPDQVNRIVVLHHEALNVLNEINAQDKVVGILKSWEQRLGKEYNRLAPSFKNLPNPGDIKDVNYEALLSLKPDAVVVVNYFPKEYIAKMEELKIPVIGISFFSSAQEEKAKLNPTFKDERDSFAAYDEGFYEGVKILGELSNHEKDAAELIDFVKKSQADLNAKFSNFIVDKRPRVYMANPDLTTYGSGKYTGVMLARAGATNVAAADIKGYKQVSPEQILAWNPQIILVQNRYPQVPAELKANPALKGLSAVKEDKIYLMPEFVKAWGHPTAEAMALGEEWLAMKLYPQNFKDADFDKKVEEFYEKFYRVKYQK</sequence>
<evidence type="ECO:0000313" key="3">
    <source>
        <dbReference type="EMBL" id="EEV18155.1"/>
    </source>
</evidence>
<dbReference type="EMBL" id="ACYG01000019">
    <property type="protein sequence ID" value="EEV18155.1"/>
    <property type="molecule type" value="Genomic_DNA"/>
</dbReference>
<gene>
    <name evidence="3" type="ORF">CAMGR0001_0910</name>
</gene>
<protein>
    <submittedName>
        <fullName evidence="3">Periplasmic binding protein</fullName>
    </submittedName>
</protein>
<feature type="domain" description="Fe/B12 periplasmic-binding" evidence="2">
    <location>
        <begin position="83"/>
        <end position="367"/>
    </location>
</feature>
<dbReference type="InterPro" id="IPR050902">
    <property type="entry name" value="ABC_Transporter_SBP"/>
</dbReference>
<name>C8PGB7_9BACT</name>
<dbReference type="CDD" id="cd01142">
    <property type="entry name" value="TroA_e"/>
    <property type="match status" value="1"/>
</dbReference>
<accession>C8PGB7</accession>
<evidence type="ECO:0000313" key="4">
    <source>
        <dbReference type="Proteomes" id="UP000005709"/>
    </source>
</evidence>
<reference evidence="3 4" key="1">
    <citation type="submission" date="2009-07" db="EMBL/GenBank/DDBJ databases">
        <authorList>
            <person name="Madupu R."/>
            <person name="Sebastian Y."/>
            <person name="Durkin A.S."/>
            <person name="Torralba M."/>
            <person name="Methe B."/>
            <person name="Sutton G.G."/>
            <person name="Strausberg R.L."/>
            <person name="Nelson K.E."/>
        </authorList>
    </citation>
    <scope>NUCLEOTIDE SEQUENCE [LARGE SCALE GENOMIC DNA]</scope>
    <source>
        <strain evidence="3 4">RM3268</strain>
    </source>
</reference>
<dbReference type="PROSITE" id="PS50983">
    <property type="entry name" value="FE_B12_PBP"/>
    <property type="match status" value="1"/>
</dbReference>
<proteinExistence type="predicted"/>
<dbReference type="AlphaFoldDB" id="C8PGB7"/>
<dbReference type="Gene3D" id="3.40.50.1980">
    <property type="entry name" value="Nitrogenase molybdenum iron protein domain"/>
    <property type="match status" value="2"/>
</dbReference>
<dbReference type="Proteomes" id="UP000005709">
    <property type="component" value="Unassembled WGS sequence"/>
</dbReference>
<keyword evidence="4" id="KW-1185">Reference proteome</keyword>
<dbReference type="SUPFAM" id="SSF53807">
    <property type="entry name" value="Helical backbone' metal receptor"/>
    <property type="match status" value="1"/>
</dbReference>
<dbReference type="Pfam" id="PF01497">
    <property type="entry name" value="Peripla_BP_2"/>
    <property type="match status" value="1"/>
</dbReference>
<dbReference type="GO" id="GO:0071281">
    <property type="term" value="P:cellular response to iron ion"/>
    <property type="evidence" value="ECO:0007669"/>
    <property type="project" value="TreeGrafter"/>
</dbReference>
<evidence type="ECO:0000259" key="2">
    <source>
        <dbReference type="PROSITE" id="PS50983"/>
    </source>
</evidence>
<dbReference type="PANTHER" id="PTHR30535">
    <property type="entry name" value="VITAMIN B12-BINDING PROTEIN"/>
    <property type="match status" value="1"/>
</dbReference>
<dbReference type="PANTHER" id="PTHR30535:SF34">
    <property type="entry name" value="MOLYBDATE-BINDING PROTEIN MOLA"/>
    <property type="match status" value="1"/>
</dbReference>
<dbReference type="InterPro" id="IPR002491">
    <property type="entry name" value="ABC_transptr_periplasmic_BD"/>
</dbReference>